<organism evidence="2 3">
    <name type="scientific">Solanum commersonii</name>
    <name type="common">Commerson's wild potato</name>
    <name type="synonym">Commerson's nightshade</name>
    <dbReference type="NCBI Taxonomy" id="4109"/>
    <lineage>
        <taxon>Eukaryota</taxon>
        <taxon>Viridiplantae</taxon>
        <taxon>Streptophyta</taxon>
        <taxon>Embryophyta</taxon>
        <taxon>Tracheophyta</taxon>
        <taxon>Spermatophyta</taxon>
        <taxon>Magnoliopsida</taxon>
        <taxon>eudicotyledons</taxon>
        <taxon>Gunneridae</taxon>
        <taxon>Pentapetalae</taxon>
        <taxon>asterids</taxon>
        <taxon>lamiids</taxon>
        <taxon>Solanales</taxon>
        <taxon>Solanaceae</taxon>
        <taxon>Solanoideae</taxon>
        <taxon>Solaneae</taxon>
        <taxon>Solanum</taxon>
    </lineage>
</organism>
<dbReference type="OrthoDB" id="1483986at2759"/>
<name>A0A9J5XRU0_SOLCO</name>
<dbReference type="PANTHER" id="PTHR31642:SF220">
    <property type="entry name" value="ACYLTRANSFERASE 2"/>
    <property type="match status" value="1"/>
</dbReference>
<dbReference type="Gene3D" id="3.30.559.10">
    <property type="entry name" value="Chloramphenicol acetyltransferase-like domain"/>
    <property type="match status" value="1"/>
</dbReference>
<reference evidence="2 3" key="1">
    <citation type="submission" date="2020-09" db="EMBL/GenBank/DDBJ databases">
        <title>De no assembly of potato wild relative species, Solanum commersonii.</title>
        <authorList>
            <person name="Cho K."/>
        </authorList>
    </citation>
    <scope>NUCLEOTIDE SEQUENCE [LARGE SCALE GENOMIC DNA]</scope>
    <source>
        <strain evidence="2">LZ3.2</strain>
        <tissue evidence="2">Leaf</tissue>
    </source>
</reference>
<sequence length="177" mass="19738">MEAIKNQVSPNCKSTKFELLVSFLWKCRIIALDLHPGENRQAAVSKAGLLCSNSLTYAVELVKKLKDHMSEEYIKSVTNLMVIKGRPELSKSWNFIVSDNRSVGFDEFDFGWGKPIFGGVSEAISYISIGISVNNEKGERGILVAISLPPLAMENFQKIVYKMTFKNVEGANIISKM</sequence>
<dbReference type="Pfam" id="PF02458">
    <property type="entry name" value="Transferase"/>
    <property type="match status" value="1"/>
</dbReference>
<accession>A0A9J5XRU0</accession>
<dbReference type="InterPro" id="IPR023213">
    <property type="entry name" value="CAT-like_dom_sf"/>
</dbReference>
<protein>
    <submittedName>
        <fullName evidence="2">Uncharacterized protein</fullName>
    </submittedName>
</protein>
<dbReference type="Proteomes" id="UP000824120">
    <property type="component" value="Chromosome 8"/>
</dbReference>
<evidence type="ECO:0000256" key="1">
    <source>
        <dbReference type="ARBA" id="ARBA00009861"/>
    </source>
</evidence>
<comment type="caution">
    <text evidence="2">The sequence shown here is derived from an EMBL/GenBank/DDBJ whole genome shotgun (WGS) entry which is preliminary data.</text>
</comment>
<keyword evidence="3" id="KW-1185">Reference proteome</keyword>
<dbReference type="AlphaFoldDB" id="A0A9J5XRU0"/>
<gene>
    <name evidence="2" type="ORF">H5410_040208</name>
</gene>
<evidence type="ECO:0000313" key="2">
    <source>
        <dbReference type="EMBL" id="KAG5589694.1"/>
    </source>
</evidence>
<proteinExistence type="inferred from homology"/>
<dbReference type="EMBL" id="JACXVP010000008">
    <property type="protein sequence ID" value="KAG5589694.1"/>
    <property type="molecule type" value="Genomic_DNA"/>
</dbReference>
<evidence type="ECO:0000313" key="3">
    <source>
        <dbReference type="Proteomes" id="UP000824120"/>
    </source>
</evidence>
<dbReference type="InterPro" id="IPR050317">
    <property type="entry name" value="Plant_Fungal_Acyltransferase"/>
</dbReference>
<comment type="similarity">
    <text evidence="1">Belongs to the plant acyltransferase family.</text>
</comment>
<dbReference type="PANTHER" id="PTHR31642">
    <property type="entry name" value="TRICHOTHECENE 3-O-ACETYLTRANSFERASE"/>
    <property type="match status" value="1"/>
</dbReference>
<dbReference type="GO" id="GO:0016747">
    <property type="term" value="F:acyltransferase activity, transferring groups other than amino-acyl groups"/>
    <property type="evidence" value="ECO:0007669"/>
    <property type="project" value="TreeGrafter"/>
</dbReference>